<dbReference type="EMBL" id="JANBPY010000082">
    <property type="protein sequence ID" value="KAJ1969217.1"/>
    <property type="molecule type" value="Genomic_DNA"/>
</dbReference>
<feature type="region of interest" description="Disordered" evidence="1">
    <location>
        <begin position="436"/>
        <end position="492"/>
    </location>
</feature>
<dbReference type="Proteomes" id="UP001150925">
    <property type="component" value="Unassembled WGS sequence"/>
</dbReference>
<reference evidence="2" key="1">
    <citation type="submission" date="2022-07" db="EMBL/GenBank/DDBJ databases">
        <title>Phylogenomic reconstructions and comparative analyses of Kickxellomycotina fungi.</title>
        <authorList>
            <person name="Reynolds N.K."/>
            <person name="Stajich J.E."/>
            <person name="Barry K."/>
            <person name="Grigoriev I.V."/>
            <person name="Crous P."/>
            <person name="Smith M.E."/>
        </authorList>
    </citation>
    <scope>NUCLEOTIDE SEQUENCE</scope>
    <source>
        <strain evidence="2">RSA 1196</strain>
    </source>
</reference>
<feature type="compositionally biased region" description="Polar residues" evidence="1">
    <location>
        <begin position="374"/>
        <end position="389"/>
    </location>
</feature>
<proteinExistence type="predicted"/>
<gene>
    <name evidence="2" type="ORF">IWQ62_000762</name>
</gene>
<evidence type="ECO:0000313" key="2">
    <source>
        <dbReference type="EMBL" id="KAJ1969217.1"/>
    </source>
</evidence>
<sequence length="807" mass="88261">MSKNDWLPIKVLDPRSNQEFNYSLQCLGSCILRCQVCSRLLLLTPQSTRNIFCPACTEPLVITVEAMMMTPGVIVKAFNVERPFDIEKFLRIESLRGQLHPCSVVRIGYLLLEKVSTLVPTCTARAPSTRPKRWGASLIHAMRTPSRPSVHSQLGWTQVLAVQNGTMLRFYTVKRKPVDNTVSHILVDTIELLEADIQRVAPTKSNTAGLVYHPPRSARIRLVTKTARFTINVGTDLLTSWWQACLEKSVQVARERMTATSHSTTENEYPLVKNPSRQVRGKSRGKTTKEMVLHPMTGSGCPSSVRAAIPTPIIAAPELKTPYGESSPTTGDGKSLQTISTAFQKDVSSCDSLTSNRSDPGPQRSLEVEVEDSSIASMPATTVRQSQINGPRPLRKPRSFYLEKARNMAKESVVADSKLSTSSDLESFDSAASLSSSGTLADSELVDHSTDKQTAGEFSRESRDLPVDPIGVTTSPTTNKASEADSPPAVVQRQSYIRMHKAAYTVLPRQQTRTSPHVRINSKRFSRYYEYTPLLDLVSNYQQGKGLAAALDELEKTTPHISARDDVGNLSTKPIRAAAQPQPRSQATVSQETKVVRTPTAAIVPMLTHTVPLSKLRGRILPVPTTSVSQGMTKLTTATTTVIHARSKYALGKARSSSHSAAKEMPTIQASPALSVTTAVNTPTQSPLLQLTKLNQSAKASMLRTTLVEDHQNFETNTLRSASDGDRQGQSVDVLTTANSPALSFVSQSTTDCEDSDDEESQIHATPLVCPTIREKHLSPTVMTFANRKNSYLAMLNSPQPVSTETC</sequence>
<feature type="compositionally biased region" description="Polar residues" evidence="1">
    <location>
        <begin position="347"/>
        <end position="358"/>
    </location>
</feature>
<evidence type="ECO:0000313" key="3">
    <source>
        <dbReference type="Proteomes" id="UP001150925"/>
    </source>
</evidence>
<protein>
    <submittedName>
        <fullName evidence="2">Uncharacterized protein</fullName>
    </submittedName>
</protein>
<dbReference type="AlphaFoldDB" id="A0A9W8E9B0"/>
<feature type="region of interest" description="Disordered" evidence="1">
    <location>
        <begin position="259"/>
        <end position="286"/>
    </location>
</feature>
<name>A0A9W8E9B0_9FUNG</name>
<evidence type="ECO:0000256" key="1">
    <source>
        <dbReference type="SAM" id="MobiDB-lite"/>
    </source>
</evidence>
<accession>A0A9W8E9B0</accession>
<keyword evidence="3" id="KW-1185">Reference proteome</keyword>
<feature type="region of interest" description="Disordered" evidence="1">
    <location>
        <begin position="347"/>
        <end position="396"/>
    </location>
</feature>
<organism evidence="2 3">
    <name type="scientific">Dispira parvispora</name>
    <dbReference type="NCBI Taxonomy" id="1520584"/>
    <lineage>
        <taxon>Eukaryota</taxon>
        <taxon>Fungi</taxon>
        <taxon>Fungi incertae sedis</taxon>
        <taxon>Zoopagomycota</taxon>
        <taxon>Kickxellomycotina</taxon>
        <taxon>Dimargaritomycetes</taxon>
        <taxon>Dimargaritales</taxon>
        <taxon>Dimargaritaceae</taxon>
        <taxon>Dispira</taxon>
    </lineage>
</organism>
<dbReference type="OrthoDB" id="5598812at2759"/>
<feature type="compositionally biased region" description="Polar residues" evidence="1">
    <location>
        <begin position="472"/>
        <end position="481"/>
    </location>
</feature>
<comment type="caution">
    <text evidence="2">The sequence shown here is derived from an EMBL/GenBank/DDBJ whole genome shotgun (WGS) entry which is preliminary data.</text>
</comment>